<sequence>MKELMERTTSLEQQVGHIEERLGDTEDKMARLERMAAFLLYQEAKLTAKCDDLESQHNTDIRIERAHRSLIDKPKVSGAPPRAIIVSFLDACMKEQVIQQAWKEKTTYEGQGCTYDFFTRWSFEQGWSDPGRKPETRIRGRLTELGRGGAVDENLKSGGATPKVQSRALSTTERPQWRAEKLNPLYLSETEYCKLCQASPMPSERVFSTAAIVGKTKDLKLNVPNKVRTELDESQTNVKRVVAAVDLFFLIFCVVLLCHRDGLHLTADRKLKKDWLS</sequence>
<evidence type="ECO:0000256" key="2">
    <source>
        <dbReference type="SAM" id="MobiDB-lite"/>
    </source>
</evidence>
<feature type="compositionally biased region" description="Polar residues" evidence="2">
    <location>
        <begin position="163"/>
        <end position="172"/>
    </location>
</feature>
<feature type="region of interest" description="Disordered" evidence="2">
    <location>
        <begin position="149"/>
        <end position="172"/>
    </location>
</feature>
<dbReference type="Proteomes" id="UP000327493">
    <property type="component" value="Chromosome 23"/>
</dbReference>
<gene>
    <name evidence="4" type="ORF">FQN60_005959</name>
</gene>
<keyword evidence="1" id="KW-0175">Coiled coil</keyword>
<evidence type="ECO:0000256" key="3">
    <source>
        <dbReference type="SAM" id="Phobius"/>
    </source>
</evidence>
<keyword evidence="3" id="KW-1133">Transmembrane helix</keyword>
<reference evidence="4 5" key="1">
    <citation type="submission" date="2019-08" db="EMBL/GenBank/DDBJ databases">
        <title>A chromosome-level genome assembly, high-density linkage maps, and genome scans reveal the genomic architecture of hybrid incompatibilities underlying speciation via character displacement in darters (Percidae: Etheostominae).</title>
        <authorList>
            <person name="Moran R.L."/>
            <person name="Catchen J.M."/>
            <person name="Fuller R.C."/>
        </authorList>
    </citation>
    <scope>NUCLEOTIDE SEQUENCE [LARGE SCALE GENOMIC DNA]</scope>
    <source>
        <strain evidence="4">EspeVRDwgs_2016</strain>
        <tissue evidence="4">Muscle</tissue>
    </source>
</reference>
<accession>A0A5J5CEQ4</accession>
<protein>
    <submittedName>
        <fullName evidence="4">Uncharacterized protein</fullName>
    </submittedName>
</protein>
<keyword evidence="3" id="KW-0472">Membrane</keyword>
<dbReference type="EMBL" id="VOFY01000023">
    <property type="protein sequence ID" value="KAA8580424.1"/>
    <property type="molecule type" value="Genomic_DNA"/>
</dbReference>
<feature type="transmembrane region" description="Helical" evidence="3">
    <location>
        <begin position="241"/>
        <end position="259"/>
    </location>
</feature>
<proteinExistence type="predicted"/>
<keyword evidence="3" id="KW-0812">Transmembrane</keyword>
<name>A0A5J5CEQ4_9PERO</name>
<evidence type="ECO:0000256" key="1">
    <source>
        <dbReference type="SAM" id="Coils"/>
    </source>
</evidence>
<organism evidence="4 5">
    <name type="scientific">Etheostoma spectabile</name>
    <name type="common">orangethroat darter</name>
    <dbReference type="NCBI Taxonomy" id="54343"/>
    <lineage>
        <taxon>Eukaryota</taxon>
        <taxon>Metazoa</taxon>
        <taxon>Chordata</taxon>
        <taxon>Craniata</taxon>
        <taxon>Vertebrata</taxon>
        <taxon>Euteleostomi</taxon>
        <taxon>Actinopterygii</taxon>
        <taxon>Neopterygii</taxon>
        <taxon>Teleostei</taxon>
        <taxon>Neoteleostei</taxon>
        <taxon>Acanthomorphata</taxon>
        <taxon>Eupercaria</taxon>
        <taxon>Perciformes</taxon>
        <taxon>Percoidei</taxon>
        <taxon>Percidae</taxon>
        <taxon>Etheostomatinae</taxon>
        <taxon>Etheostoma</taxon>
    </lineage>
</organism>
<feature type="coiled-coil region" evidence="1">
    <location>
        <begin position="1"/>
        <end position="35"/>
    </location>
</feature>
<keyword evidence="5" id="KW-1185">Reference proteome</keyword>
<dbReference type="Gene3D" id="3.30.70.1820">
    <property type="entry name" value="L1 transposable element, RRM domain"/>
    <property type="match status" value="1"/>
</dbReference>
<dbReference type="AlphaFoldDB" id="A0A5J5CEQ4"/>
<evidence type="ECO:0000313" key="5">
    <source>
        <dbReference type="Proteomes" id="UP000327493"/>
    </source>
</evidence>
<evidence type="ECO:0000313" key="4">
    <source>
        <dbReference type="EMBL" id="KAA8580424.1"/>
    </source>
</evidence>
<comment type="caution">
    <text evidence="4">The sequence shown here is derived from an EMBL/GenBank/DDBJ whole genome shotgun (WGS) entry which is preliminary data.</text>
</comment>